<keyword evidence="2" id="KW-0964">Secreted</keyword>
<dbReference type="AlphaFoldDB" id="A0A0P1II00"/>
<dbReference type="InterPro" id="IPR011049">
    <property type="entry name" value="Serralysin-like_metalloprot_C"/>
</dbReference>
<dbReference type="EMBL" id="CYTW01000007">
    <property type="protein sequence ID" value="CUK14210.1"/>
    <property type="molecule type" value="Genomic_DNA"/>
</dbReference>
<sequence>MSFSIEPLYGTDDFGRVYADQGHFRSYRVDDNAVVVGADGGTLYIRAFDDDGPVFDTQQFADHGSVGFGEVIVYHIHDNRDGSMNVYYQVRDADPLPAQLTNWVVTLDTETGLETGPATELTTGIFGDNTMSMLDNAWSLPNGNIAAAINGTFVVADPDGNIVGQTQSALTSAPHGVNWLNDLAVTGDQLAVAYASHRAGAANEVFLRFFNMDGSANGDVITVSEAPSNSFGVFATAQIETLTNGNLVVTWTDAGTQPEDPNDGSVWFRIYSPTGTEIVGPTLINSITTGSQTRPIPVATETGFIVSYVDFEITSPFRNHGVIHEYDLNGNFVGSEVGGTTPGGMSAVRVDNNTAMFIGSSVFEVNLDGDDTSLDPVLPDPIRFLTGAETADLLEGGNNNDRLTGLGGDDTLIGNDGGDTLIGGDGNDDLRGGATEDDIRDVLYGGAGDDRIDGGYGNDELRGDAGNDTLSGGFGADTVIGGSGHDTLTGSAFADQVFGGDGDDFINGGFGHDLLNGGAGADRFYHIGIADHGSDWVQDYDAASGDLLVFGNGTATSSQFQVNTTHTATAAGERSGDDDVEEAFIIYRPTGQIMWALVDGAGQSEINLQIAGQVYDLLA</sequence>
<dbReference type="InterPro" id="IPR050557">
    <property type="entry name" value="RTX_toxin/Mannuronan_C5-epim"/>
</dbReference>
<dbReference type="STRING" id="1715693.PH7735_03884"/>
<dbReference type="Gene3D" id="2.150.10.10">
    <property type="entry name" value="Serralysin-like metalloprotease, C-terminal"/>
    <property type="match status" value="3"/>
</dbReference>
<reference evidence="4" key="1">
    <citation type="submission" date="2015-09" db="EMBL/GenBank/DDBJ databases">
        <authorList>
            <person name="Rodrigo-Torres Lidia"/>
            <person name="Arahal R.David."/>
        </authorList>
    </citation>
    <scope>NUCLEOTIDE SEQUENCE [LARGE SCALE GENOMIC DNA]</scope>
    <source>
        <strain evidence="4">CECT 7735</strain>
    </source>
</reference>
<organism evidence="3 4">
    <name type="scientific">Shimia thalassica</name>
    <dbReference type="NCBI Taxonomy" id="1715693"/>
    <lineage>
        <taxon>Bacteria</taxon>
        <taxon>Pseudomonadati</taxon>
        <taxon>Pseudomonadota</taxon>
        <taxon>Alphaproteobacteria</taxon>
        <taxon>Rhodobacterales</taxon>
        <taxon>Roseobacteraceae</taxon>
    </lineage>
</organism>
<dbReference type="RefSeq" id="WP_058313047.1">
    <property type="nucleotide sequence ID" value="NZ_CYTW01000007.1"/>
</dbReference>
<protein>
    <submittedName>
        <fullName evidence="3">Hemolysin, chromosomal</fullName>
    </submittedName>
</protein>
<dbReference type="InterPro" id="IPR001343">
    <property type="entry name" value="Hemolysn_Ca-bd"/>
</dbReference>
<dbReference type="PRINTS" id="PR00313">
    <property type="entry name" value="CABNDNGRPT"/>
</dbReference>
<evidence type="ECO:0000313" key="3">
    <source>
        <dbReference type="EMBL" id="CUK14210.1"/>
    </source>
</evidence>
<dbReference type="PANTHER" id="PTHR38340">
    <property type="entry name" value="S-LAYER PROTEIN"/>
    <property type="match status" value="1"/>
</dbReference>
<gene>
    <name evidence="3" type="primary">hlyA_24</name>
    <name evidence="3" type="ORF">PH7735_03884</name>
</gene>
<dbReference type="GO" id="GO:0005509">
    <property type="term" value="F:calcium ion binding"/>
    <property type="evidence" value="ECO:0007669"/>
    <property type="project" value="InterPro"/>
</dbReference>
<dbReference type="PANTHER" id="PTHR38340:SF1">
    <property type="entry name" value="S-LAYER PROTEIN"/>
    <property type="match status" value="1"/>
</dbReference>
<accession>A0A0P1II00</accession>
<dbReference type="PROSITE" id="PS00330">
    <property type="entry name" value="HEMOLYSIN_CALCIUM"/>
    <property type="match status" value="1"/>
</dbReference>
<evidence type="ECO:0000313" key="4">
    <source>
        <dbReference type="Proteomes" id="UP000051870"/>
    </source>
</evidence>
<comment type="subcellular location">
    <subcellularLocation>
        <location evidence="1">Secreted</location>
    </subcellularLocation>
</comment>
<dbReference type="InterPro" id="IPR018511">
    <property type="entry name" value="Hemolysin-typ_Ca-bd_CS"/>
</dbReference>
<dbReference type="SUPFAM" id="SSF51120">
    <property type="entry name" value="beta-Roll"/>
    <property type="match status" value="2"/>
</dbReference>
<dbReference type="GO" id="GO:0005576">
    <property type="term" value="C:extracellular region"/>
    <property type="evidence" value="ECO:0007669"/>
    <property type="project" value="UniProtKB-SubCell"/>
</dbReference>
<name>A0A0P1II00_9RHOB</name>
<evidence type="ECO:0000256" key="1">
    <source>
        <dbReference type="ARBA" id="ARBA00004613"/>
    </source>
</evidence>
<dbReference type="SUPFAM" id="SSF75011">
    <property type="entry name" value="3-carboxy-cis,cis-mucoante lactonizing enzyme"/>
    <property type="match status" value="1"/>
</dbReference>
<evidence type="ECO:0000256" key="2">
    <source>
        <dbReference type="ARBA" id="ARBA00022525"/>
    </source>
</evidence>
<keyword evidence="4" id="KW-1185">Reference proteome</keyword>
<proteinExistence type="predicted"/>
<dbReference type="Proteomes" id="UP000051870">
    <property type="component" value="Unassembled WGS sequence"/>
</dbReference>
<dbReference type="GeneID" id="83882852"/>
<dbReference type="Pfam" id="PF00353">
    <property type="entry name" value="HemolysinCabind"/>
    <property type="match status" value="3"/>
</dbReference>